<gene>
    <name evidence="1" type="ORF">MOMA_00385</name>
</gene>
<dbReference type="PATRIC" id="fig|1230338.3.peg.76"/>
<dbReference type="EMBL" id="ANIN01000001">
    <property type="protein sequence ID" value="ELA08823.1"/>
    <property type="molecule type" value="Genomic_DNA"/>
</dbReference>
<dbReference type="RefSeq" id="WP_009501199.1">
    <property type="nucleotide sequence ID" value="NZ_ANIN01000001.1"/>
</dbReference>
<accession>L2F8M3</accession>
<organism evidence="1 2">
    <name type="scientific">Moraxella macacae 0408225</name>
    <dbReference type="NCBI Taxonomy" id="1230338"/>
    <lineage>
        <taxon>Bacteria</taxon>
        <taxon>Pseudomonadati</taxon>
        <taxon>Pseudomonadota</taxon>
        <taxon>Gammaproteobacteria</taxon>
        <taxon>Moraxellales</taxon>
        <taxon>Moraxellaceae</taxon>
        <taxon>Moraxella</taxon>
    </lineage>
</organism>
<evidence type="ECO:0000313" key="1">
    <source>
        <dbReference type="EMBL" id="ELA08823.1"/>
    </source>
</evidence>
<dbReference type="AlphaFoldDB" id="L2F8M3"/>
<comment type="caution">
    <text evidence="1">The sequence shown here is derived from an EMBL/GenBank/DDBJ whole genome shotgun (WGS) entry which is preliminary data.</text>
</comment>
<dbReference type="STRING" id="1230338.MOMA_00385"/>
<dbReference type="Proteomes" id="UP000023795">
    <property type="component" value="Unassembled WGS sequence"/>
</dbReference>
<name>L2F8M3_9GAMM</name>
<protein>
    <submittedName>
        <fullName evidence="1">Uncharacterized protein</fullName>
    </submittedName>
</protein>
<dbReference type="OrthoDB" id="6656750at2"/>
<reference evidence="1 2" key="1">
    <citation type="journal article" date="2013" name="Genome Announc.">
        <title>Genome Sequence of Moraxella macacae 0408225, a Novel Bacterial Species Isolated from a Cynomolgus Macaque with Epistaxis.</title>
        <authorList>
            <person name="Ladner J.T."/>
            <person name="Whitehouse C.A."/>
            <person name="Koroleva G.I."/>
            <person name="Palacios G.F."/>
        </authorList>
    </citation>
    <scope>NUCLEOTIDE SEQUENCE [LARGE SCALE GENOMIC DNA]</scope>
    <source>
        <strain evidence="1 2">0408225</strain>
    </source>
</reference>
<evidence type="ECO:0000313" key="2">
    <source>
        <dbReference type="Proteomes" id="UP000023795"/>
    </source>
</evidence>
<proteinExistence type="predicted"/>
<dbReference type="eggNOG" id="ENOG5032XNS">
    <property type="taxonomic scope" value="Bacteria"/>
</dbReference>
<keyword evidence="2" id="KW-1185">Reference proteome</keyword>
<sequence>MDFMNVSFASILSMLAMGGGVEQPSEKPQVAKVSTYVLPSIAGQWQLQLNQKQLNQKDPALSNCQERYNFGRNDIFLGQSGKEMSYGKYLFSDIDKDKKLYVIAIQTKYDNNAKDCSGDQIDQTGDIFLMHVKVDNNTMQWCNDSEGKQCNMTLKRILP</sequence>